<feature type="compositionally biased region" description="Polar residues" evidence="1">
    <location>
        <begin position="12"/>
        <end position="22"/>
    </location>
</feature>
<accession>A0A0A9BLF6</accession>
<evidence type="ECO:0000256" key="1">
    <source>
        <dbReference type="SAM" id="MobiDB-lite"/>
    </source>
</evidence>
<dbReference type="EMBL" id="GBRH01235845">
    <property type="protein sequence ID" value="JAD62050.1"/>
    <property type="molecule type" value="Transcribed_RNA"/>
</dbReference>
<name>A0A0A9BLF6_ARUDO</name>
<sequence length="22" mass="2505">MEQSMYPKSKGWTGSNKSKNSE</sequence>
<evidence type="ECO:0000313" key="2">
    <source>
        <dbReference type="EMBL" id="JAD62050.1"/>
    </source>
</evidence>
<feature type="region of interest" description="Disordered" evidence="1">
    <location>
        <begin position="1"/>
        <end position="22"/>
    </location>
</feature>
<organism evidence="2">
    <name type="scientific">Arundo donax</name>
    <name type="common">Giant reed</name>
    <name type="synonym">Donax arundinaceus</name>
    <dbReference type="NCBI Taxonomy" id="35708"/>
    <lineage>
        <taxon>Eukaryota</taxon>
        <taxon>Viridiplantae</taxon>
        <taxon>Streptophyta</taxon>
        <taxon>Embryophyta</taxon>
        <taxon>Tracheophyta</taxon>
        <taxon>Spermatophyta</taxon>
        <taxon>Magnoliopsida</taxon>
        <taxon>Liliopsida</taxon>
        <taxon>Poales</taxon>
        <taxon>Poaceae</taxon>
        <taxon>PACMAD clade</taxon>
        <taxon>Arundinoideae</taxon>
        <taxon>Arundineae</taxon>
        <taxon>Arundo</taxon>
    </lineage>
</organism>
<reference evidence="2" key="2">
    <citation type="journal article" date="2015" name="Data Brief">
        <title>Shoot transcriptome of the giant reed, Arundo donax.</title>
        <authorList>
            <person name="Barrero R.A."/>
            <person name="Guerrero F.D."/>
            <person name="Moolhuijzen P."/>
            <person name="Goolsby J.A."/>
            <person name="Tidwell J."/>
            <person name="Bellgard S.E."/>
            <person name="Bellgard M.I."/>
        </authorList>
    </citation>
    <scope>NUCLEOTIDE SEQUENCE</scope>
    <source>
        <tissue evidence="2">Shoot tissue taken approximately 20 cm above the soil surface</tissue>
    </source>
</reference>
<protein>
    <submittedName>
        <fullName evidence="2">Uncharacterized protein</fullName>
    </submittedName>
</protein>
<reference evidence="2" key="1">
    <citation type="submission" date="2014-09" db="EMBL/GenBank/DDBJ databases">
        <authorList>
            <person name="Magalhaes I.L.F."/>
            <person name="Oliveira U."/>
            <person name="Santos F.R."/>
            <person name="Vidigal T.H.D.A."/>
            <person name="Brescovit A.D."/>
            <person name="Santos A.J."/>
        </authorList>
    </citation>
    <scope>NUCLEOTIDE SEQUENCE</scope>
    <source>
        <tissue evidence="2">Shoot tissue taken approximately 20 cm above the soil surface</tissue>
    </source>
</reference>
<dbReference type="AlphaFoldDB" id="A0A0A9BLF6"/>
<proteinExistence type="predicted"/>